<dbReference type="Pfam" id="PF12874">
    <property type="entry name" value="zf-met"/>
    <property type="match status" value="1"/>
</dbReference>
<dbReference type="Proteomes" id="UP000291343">
    <property type="component" value="Unassembled WGS sequence"/>
</dbReference>
<dbReference type="Gene3D" id="3.30.160.60">
    <property type="entry name" value="Classic Zinc Finger"/>
    <property type="match status" value="1"/>
</dbReference>
<evidence type="ECO:0000256" key="4">
    <source>
        <dbReference type="ARBA" id="ARBA00022833"/>
    </source>
</evidence>
<keyword evidence="1" id="KW-0479">Metal-binding</keyword>
<protein>
    <recommendedName>
        <fullName evidence="7">C2H2-type domain-containing protein</fullName>
    </recommendedName>
</protein>
<feature type="region of interest" description="Disordered" evidence="6">
    <location>
        <begin position="286"/>
        <end position="366"/>
    </location>
</feature>
<feature type="domain" description="C2H2-type" evidence="7">
    <location>
        <begin position="10"/>
        <end position="37"/>
    </location>
</feature>
<feature type="compositionally biased region" description="Polar residues" evidence="6">
    <location>
        <begin position="353"/>
        <end position="366"/>
    </location>
</feature>
<dbReference type="InParanoid" id="A0A482WTQ3"/>
<evidence type="ECO:0000313" key="8">
    <source>
        <dbReference type="EMBL" id="RZF36551.1"/>
    </source>
</evidence>
<keyword evidence="4" id="KW-0862">Zinc</keyword>
<evidence type="ECO:0000259" key="7">
    <source>
        <dbReference type="PROSITE" id="PS50157"/>
    </source>
</evidence>
<keyword evidence="2" id="KW-0677">Repeat</keyword>
<dbReference type="PANTHER" id="PTHR24379:SF121">
    <property type="entry name" value="C2H2-TYPE DOMAIN-CONTAINING PROTEIN"/>
    <property type="match status" value="1"/>
</dbReference>
<dbReference type="PROSITE" id="PS50157">
    <property type="entry name" value="ZINC_FINGER_C2H2_2"/>
    <property type="match status" value="2"/>
</dbReference>
<evidence type="ECO:0000256" key="3">
    <source>
        <dbReference type="ARBA" id="ARBA00022771"/>
    </source>
</evidence>
<dbReference type="PANTHER" id="PTHR24379">
    <property type="entry name" value="KRAB AND ZINC FINGER DOMAIN-CONTAINING"/>
    <property type="match status" value="1"/>
</dbReference>
<feature type="compositionally biased region" description="Basic residues" evidence="6">
    <location>
        <begin position="292"/>
        <end position="305"/>
    </location>
</feature>
<dbReference type="AlphaFoldDB" id="A0A482WTQ3"/>
<sequence>MSSGRTTQQHTCVLCNKNLESKEALKEHFRKHANKEIDSNGNPAGHKIKMPENTGIYVKGSASKFVKEDIICDDCGEVFKCNTQAIQHKFKKHPNSASKHFCPECGKQFPLKIHRDLHVDGHGLARDQTPNILHRCDFCCVDFYNQSAYDYHYNSLHKKIVSIFTPITTPPPSKKIRFNNAGDPQSVFYCHLCGSEYIVKFNLQKHLENQHTEEERNSCPPQDMLVKCKTCDALFFNERAYSNHNLYHRPDDLYILDEAQRLQTVKRVDQDFDIRRVQSPVDRYIPIAGNKRGPKVIRNKYRPPKRSKDDSDSELSPPSEVDSSDESECSDIKSKFFESNSSSSNSNGSNHNMYSETKITHNLLQN</sequence>
<evidence type="ECO:0000313" key="9">
    <source>
        <dbReference type="Proteomes" id="UP000291343"/>
    </source>
</evidence>
<dbReference type="EMBL" id="QKKF02026142">
    <property type="protein sequence ID" value="RZF36551.1"/>
    <property type="molecule type" value="Genomic_DNA"/>
</dbReference>
<evidence type="ECO:0000256" key="2">
    <source>
        <dbReference type="ARBA" id="ARBA00022737"/>
    </source>
</evidence>
<keyword evidence="3 5" id="KW-0863">Zinc-finger</keyword>
<accession>A0A482WTQ3</accession>
<reference evidence="8 9" key="1">
    <citation type="journal article" date="2017" name="Gigascience">
        <title>Genome sequence of the small brown planthopper, Laodelphax striatellus.</title>
        <authorList>
            <person name="Zhu J."/>
            <person name="Jiang F."/>
            <person name="Wang X."/>
            <person name="Yang P."/>
            <person name="Bao Y."/>
            <person name="Zhao W."/>
            <person name="Wang W."/>
            <person name="Lu H."/>
            <person name="Wang Q."/>
            <person name="Cui N."/>
            <person name="Li J."/>
            <person name="Chen X."/>
            <person name="Luo L."/>
            <person name="Yu J."/>
            <person name="Kang L."/>
            <person name="Cui F."/>
        </authorList>
    </citation>
    <scope>NUCLEOTIDE SEQUENCE [LARGE SCALE GENOMIC DNA]</scope>
    <source>
        <strain evidence="8">Lst14</strain>
    </source>
</reference>
<feature type="domain" description="C2H2-type" evidence="7">
    <location>
        <begin position="188"/>
        <end position="216"/>
    </location>
</feature>
<dbReference type="GO" id="GO:0008270">
    <property type="term" value="F:zinc ion binding"/>
    <property type="evidence" value="ECO:0007669"/>
    <property type="project" value="UniProtKB-KW"/>
</dbReference>
<evidence type="ECO:0000256" key="1">
    <source>
        <dbReference type="ARBA" id="ARBA00022723"/>
    </source>
</evidence>
<keyword evidence="9" id="KW-1185">Reference proteome</keyword>
<dbReference type="STRING" id="195883.A0A482WTQ3"/>
<dbReference type="OrthoDB" id="203599at2759"/>
<evidence type="ECO:0000256" key="6">
    <source>
        <dbReference type="SAM" id="MobiDB-lite"/>
    </source>
</evidence>
<proteinExistence type="predicted"/>
<dbReference type="InterPro" id="IPR013087">
    <property type="entry name" value="Znf_C2H2_type"/>
</dbReference>
<comment type="caution">
    <text evidence="8">The sequence shown here is derived from an EMBL/GenBank/DDBJ whole genome shotgun (WGS) entry which is preliminary data.</text>
</comment>
<gene>
    <name evidence="8" type="ORF">LSTR_LSTR010662</name>
</gene>
<dbReference type="SMART" id="SM00355">
    <property type="entry name" value="ZnF_C2H2"/>
    <property type="match status" value="6"/>
</dbReference>
<organism evidence="8 9">
    <name type="scientific">Laodelphax striatellus</name>
    <name type="common">Small brown planthopper</name>
    <name type="synonym">Delphax striatella</name>
    <dbReference type="NCBI Taxonomy" id="195883"/>
    <lineage>
        <taxon>Eukaryota</taxon>
        <taxon>Metazoa</taxon>
        <taxon>Ecdysozoa</taxon>
        <taxon>Arthropoda</taxon>
        <taxon>Hexapoda</taxon>
        <taxon>Insecta</taxon>
        <taxon>Pterygota</taxon>
        <taxon>Neoptera</taxon>
        <taxon>Paraneoptera</taxon>
        <taxon>Hemiptera</taxon>
        <taxon>Auchenorrhyncha</taxon>
        <taxon>Fulgoroidea</taxon>
        <taxon>Delphacidae</taxon>
        <taxon>Criomorphinae</taxon>
        <taxon>Laodelphax</taxon>
    </lineage>
</organism>
<evidence type="ECO:0000256" key="5">
    <source>
        <dbReference type="PROSITE-ProRule" id="PRU00042"/>
    </source>
</evidence>
<name>A0A482WTQ3_LAOST</name>
<dbReference type="PROSITE" id="PS00028">
    <property type="entry name" value="ZINC_FINGER_C2H2_1"/>
    <property type="match status" value="6"/>
</dbReference>
<feature type="compositionally biased region" description="Low complexity" evidence="6">
    <location>
        <begin position="339"/>
        <end position="352"/>
    </location>
</feature>